<accession>R0L753</accession>
<dbReference type="Proteomes" id="UP000296049">
    <property type="component" value="Unassembled WGS sequence"/>
</dbReference>
<name>R0L753_ANAPL</name>
<keyword evidence="3" id="KW-1185">Reference proteome</keyword>
<reference evidence="3" key="1">
    <citation type="journal article" date="2013" name="Nat. Genet.">
        <title>The duck genome and transcriptome provide insight into an avian influenza virus reservoir species.</title>
        <authorList>
            <person name="Huang Y."/>
            <person name="Li Y."/>
            <person name="Burt D.W."/>
            <person name="Chen H."/>
            <person name="Zhang Y."/>
            <person name="Qian W."/>
            <person name="Kim H."/>
            <person name="Gan S."/>
            <person name="Zhao Y."/>
            <person name="Li J."/>
            <person name="Yi K."/>
            <person name="Feng H."/>
            <person name="Zhu P."/>
            <person name="Li B."/>
            <person name="Liu Q."/>
            <person name="Fairley S."/>
            <person name="Magor K.E."/>
            <person name="Du Z."/>
            <person name="Hu X."/>
            <person name="Goodman L."/>
            <person name="Tafer H."/>
            <person name="Vignal A."/>
            <person name="Lee T."/>
            <person name="Kim K.W."/>
            <person name="Sheng Z."/>
            <person name="An Y."/>
            <person name="Searle S."/>
            <person name="Herrero J."/>
            <person name="Groenen M.A."/>
            <person name="Crooijmans R.P."/>
            <person name="Faraut T."/>
            <person name="Cai Q."/>
            <person name="Webster R.G."/>
            <person name="Aldridge J.R."/>
            <person name="Warren W.C."/>
            <person name="Bartschat S."/>
            <person name="Kehr S."/>
            <person name="Marz M."/>
            <person name="Stadler P.F."/>
            <person name="Smith J."/>
            <person name="Kraus R.H."/>
            <person name="Zhao Y."/>
            <person name="Ren L."/>
            <person name="Fei J."/>
            <person name="Morisson M."/>
            <person name="Kaiser P."/>
            <person name="Griffin D.K."/>
            <person name="Rao M."/>
            <person name="Pitel F."/>
            <person name="Wang J."/>
            <person name="Li N."/>
        </authorList>
    </citation>
    <scope>NUCLEOTIDE SEQUENCE [LARGE SCALE GENOMIC DNA]</scope>
</reference>
<protein>
    <submittedName>
        <fullName evidence="2">Uncharacterized protein</fullName>
    </submittedName>
</protein>
<evidence type="ECO:0000256" key="1">
    <source>
        <dbReference type="SAM" id="MobiDB-lite"/>
    </source>
</evidence>
<dbReference type="EMBL" id="KB744074">
    <property type="protein sequence ID" value="EOA96137.1"/>
    <property type="molecule type" value="Genomic_DNA"/>
</dbReference>
<dbReference type="AlphaFoldDB" id="R0L753"/>
<organism evidence="2 3">
    <name type="scientific">Anas platyrhynchos</name>
    <name type="common">Mallard</name>
    <name type="synonym">Anas boschas</name>
    <dbReference type="NCBI Taxonomy" id="8839"/>
    <lineage>
        <taxon>Eukaryota</taxon>
        <taxon>Metazoa</taxon>
        <taxon>Chordata</taxon>
        <taxon>Craniata</taxon>
        <taxon>Vertebrata</taxon>
        <taxon>Euteleostomi</taxon>
        <taxon>Archelosauria</taxon>
        <taxon>Archosauria</taxon>
        <taxon>Dinosauria</taxon>
        <taxon>Saurischia</taxon>
        <taxon>Theropoda</taxon>
        <taxon>Coelurosauria</taxon>
        <taxon>Aves</taxon>
        <taxon>Neognathae</taxon>
        <taxon>Galloanserae</taxon>
        <taxon>Anseriformes</taxon>
        <taxon>Anatidae</taxon>
        <taxon>Anatinae</taxon>
        <taxon>Anas</taxon>
    </lineage>
</organism>
<proteinExistence type="predicted"/>
<evidence type="ECO:0000313" key="2">
    <source>
        <dbReference type="EMBL" id="EOA96137.1"/>
    </source>
</evidence>
<evidence type="ECO:0000313" key="3">
    <source>
        <dbReference type="Proteomes" id="UP000296049"/>
    </source>
</evidence>
<feature type="region of interest" description="Disordered" evidence="1">
    <location>
        <begin position="30"/>
        <end position="49"/>
    </location>
</feature>
<gene>
    <name evidence="2" type="ORF">Anapl_05398</name>
</gene>
<sequence length="152" mass="17141">MVMPRNGSTEWMWDMCCVYTASLPPEDAAPGLYGTKHGSSSEEDARAQAQPELFSTTATVEMSRPETDKILLHKSKAENVLLLAKEAERGMDVLLTCASRSLNAYRSYPSNAKYFQYDRVLIHHKLCMHRIVCEKNGERQAQLMGTVLQDLK</sequence>